<keyword evidence="3" id="KW-1133">Transmembrane helix</keyword>
<feature type="compositionally biased region" description="Low complexity" evidence="2">
    <location>
        <begin position="273"/>
        <end position="283"/>
    </location>
</feature>
<evidence type="ECO:0000256" key="1">
    <source>
        <dbReference type="SAM" id="Coils"/>
    </source>
</evidence>
<keyword evidence="3" id="KW-0812">Transmembrane</keyword>
<keyword evidence="3" id="KW-0472">Membrane</keyword>
<keyword evidence="1" id="KW-0175">Coiled coil</keyword>
<evidence type="ECO:0000256" key="3">
    <source>
        <dbReference type="SAM" id="Phobius"/>
    </source>
</evidence>
<reference evidence="4" key="1">
    <citation type="submission" date="2018-04" db="EMBL/GenBank/DDBJ databases">
        <authorList>
            <person name="Go L.Y."/>
            <person name="Mitchell J.A."/>
        </authorList>
    </citation>
    <scope>NUCLEOTIDE SEQUENCE</scope>
    <source>
        <strain evidence="4">WBAD</strain>
    </source>
</reference>
<name>A0A3B0IWH0_9RICK</name>
<dbReference type="EMBL" id="OUNE01000229">
    <property type="protein sequence ID" value="SPP33597.1"/>
    <property type="molecule type" value="Genomic_DNA"/>
</dbReference>
<proteinExistence type="predicted"/>
<feature type="transmembrane region" description="Helical" evidence="3">
    <location>
        <begin position="368"/>
        <end position="389"/>
    </location>
</feature>
<feature type="coiled-coil region" evidence="1">
    <location>
        <begin position="37"/>
        <end position="64"/>
    </location>
</feature>
<accession>A0A3B0IWH0</accession>
<feature type="region of interest" description="Disordered" evidence="2">
    <location>
        <begin position="230"/>
        <end position="324"/>
    </location>
</feature>
<evidence type="ECO:0000313" key="4">
    <source>
        <dbReference type="EMBL" id="SPP33597.1"/>
    </source>
</evidence>
<sequence length="435" mass="47568">MPKNTKTIEKKLSDAINNIDLPSMAKLLVPPNNKVDKLILQKSLNQANNKIQSLKESKKKENQERNLRLIIKLLIERLEETVSVGDKADCSSTTKPPVMNSTDSQQLQENVVDKGENIINSEKASEEAIANNCEESKMPKNTKTIEKKLSDAIFDLNYEEVISLVEQVKQENNNVDAKQILNKALEDANKTEVGKKDKVSQSKLAEIKIFLKKELEHTAALSVGDNVGATASSQQIPVKEVKERESDSSSLSSENNDFSKLEGDKSDAFTGTSSDSNSNSSFEEINEESHEIRIPIIETVEPEATASTPEMPSMVTEKKPGNIEDDNYVSVSSDQGQDAQLKLVIPIADEQGSKNNQKTTVPQNTKKYIVAASALAITGIALGVAVAVYLEMLAIGVAVAACCLIAATITYCYRPKSLVEDNEVEKVQKSTSYCG</sequence>
<evidence type="ECO:0000256" key="2">
    <source>
        <dbReference type="SAM" id="MobiDB-lite"/>
    </source>
</evidence>
<dbReference type="AlphaFoldDB" id="A0A3B0IWH0"/>
<protein>
    <submittedName>
        <fullName evidence="4">Uncharacterized protein</fullName>
    </submittedName>
</protein>
<organism evidence="4">
    <name type="scientific">Wolbachia endosymbiont of Aleurodicus dispersus</name>
    <dbReference type="NCBI Taxonomy" id="1288877"/>
    <lineage>
        <taxon>Bacteria</taxon>
        <taxon>Pseudomonadati</taxon>
        <taxon>Pseudomonadota</taxon>
        <taxon>Alphaproteobacteria</taxon>
        <taxon>Rickettsiales</taxon>
        <taxon>Anaplasmataceae</taxon>
        <taxon>Wolbachieae</taxon>
        <taxon>Wolbachia</taxon>
    </lineage>
</organism>
<gene>
    <name evidence="4" type="ORF">WBAD_1292</name>
</gene>
<feature type="compositionally biased region" description="Basic and acidic residues" evidence="2">
    <location>
        <begin position="257"/>
        <end position="267"/>
    </location>
</feature>
<feature type="transmembrane region" description="Helical" evidence="3">
    <location>
        <begin position="395"/>
        <end position="413"/>
    </location>
</feature>